<proteinExistence type="predicted"/>
<dbReference type="PROSITE" id="PS50850">
    <property type="entry name" value="MFS"/>
    <property type="match status" value="1"/>
</dbReference>
<dbReference type="InterPro" id="IPR050382">
    <property type="entry name" value="MFS_Na/Anion_cotransporter"/>
</dbReference>
<keyword evidence="2" id="KW-0813">Transport</keyword>
<keyword evidence="5 7" id="KW-1133">Transmembrane helix</keyword>
<organism evidence="9 10">
    <name type="scientific">Penaeus vannamei</name>
    <name type="common">Whiteleg shrimp</name>
    <name type="synonym">Litopenaeus vannamei</name>
    <dbReference type="NCBI Taxonomy" id="6689"/>
    <lineage>
        <taxon>Eukaryota</taxon>
        <taxon>Metazoa</taxon>
        <taxon>Ecdysozoa</taxon>
        <taxon>Arthropoda</taxon>
        <taxon>Crustacea</taxon>
        <taxon>Multicrustacea</taxon>
        <taxon>Malacostraca</taxon>
        <taxon>Eumalacostraca</taxon>
        <taxon>Eucarida</taxon>
        <taxon>Decapoda</taxon>
        <taxon>Dendrobranchiata</taxon>
        <taxon>Penaeoidea</taxon>
        <taxon>Penaeidae</taxon>
        <taxon>Penaeus</taxon>
    </lineage>
</organism>
<evidence type="ECO:0000256" key="5">
    <source>
        <dbReference type="ARBA" id="ARBA00022989"/>
    </source>
</evidence>
<feature type="domain" description="Major facilitator superfamily (MFS) profile" evidence="8">
    <location>
        <begin position="55"/>
        <end position="492"/>
    </location>
</feature>
<feature type="transmembrane region" description="Helical" evidence="7">
    <location>
        <begin position="469"/>
        <end position="490"/>
    </location>
</feature>
<dbReference type="InterPro" id="IPR020846">
    <property type="entry name" value="MFS_dom"/>
</dbReference>
<evidence type="ECO:0000256" key="7">
    <source>
        <dbReference type="SAM" id="Phobius"/>
    </source>
</evidence>
<protein>
    <submittedName>
        <fullName evidence="9">Putative inorganic phosphate cotransporter</fullName>
    </submittedName>
</protein>
<dbReference type="GO" id="GO:0006820">
    <property type="term" value="P:monoatomic anion transport"/>
    <property type="evidence" value="ECO:0007669"/>
    <property type="project" value="TreeGrafter"/>
</dbReference>
<feature type="transmembrane region" description="Helical" evidence="7">
    <location>
        <begin position="236"/>
        <end position="256"/>
    </location>
</feature>
<dbReference type="InterPro" id="IPR011701">
    <property type="entry name" value="MFS"/>
</dbReference>
<feature type="transmembrane region" description="Helical" evidence="7">
    <location>
        <begin position="375"/>
        <end position="396"/>
    </location>
</feature>
<feature type="transmembrane region" description="Helical" evidence="7">
    <location>
        <begin position="174"/>
        <end position="196"/>
    </location>
</feature>
<dbReference type="Proteomes" id="UP000283509">
    <property type="component" value="Unassembled WGS sequence"/>
</dbReference>
<dbReference type="InterPro" id="IPR036259">
    <property type="entry name" value="MFS_trans_sf"/>
</dbReference>
<dbReference type="STRING" id="6689.A0A423T5X6"/>
<keyword evidence="10" id="KW-1185">Reference proteome</keyword>
<accession>A0A423T5X6</accession>
<dbReference type="GO" id="GO:0016020">
    <property type="term" value="C:membrane"/>
    <property type="evidence" value="ECO:0007669"/>
    <property type="project" value="UniProtKB-SubCell"/>
</dbReference>
<evidence type="ECO:0000313" key="10">
    <source>
        <dbReference type="Proteomes" id="UP000283509"/>
    </source>
</evidence>
<feature type="transmembrane region" description="Helical" evidence="7">
    <location>
        <begin position="524"/>
        <end position="545"/>
    </location>
</feature>
<dbReference type="PANTHER" id="PTHR11662:SF399">
    <property type="entry name" value="FI19708P1-RELATED"/>
    <property type="match status" value="1"/>
</dbReference>
<dbReference type="Pfam" id="PF07690">
    <property type="entry name" value="MFS_1"/>
    <property type="match status" value="1"/>
</dbReference>
<dbReference type="PANTHER" id="PTHR11662">
    <property type="entry name" value="SOLUTE CARRIER FAMILY 17"/>
    <property type="match status" value="1"/>
</dbReference>
<evidence type="ECO:0000256" key="4">
    <source>
        <dbReference type="ARBA" id="ARBA00022847"/>
    </source>
</evidence>
<feature type="non-terminal residue" evidence="9">
    <location>
        <position position="1"/>
    </location>
</feature>
<dbReference type="EMBL" id="QCYY01002239">
    <property type="protein sequence ID" value="ROT71833.1"/>
    <property type="molecule type" value="Genomic_DNA"/>
</dbReference>
<keyword evidence="4" id="KW-0769">Symport</keyword>
<dbReference type="OrthoDB" id="6359341at2759"/>
<gene>
    <name evidence="9" type="ORF">C7M84_009804</name>
</gene>
<dbReference type="GO" id="GO:0015293">
    <property type="term" value="F:symporter activity"/>
    <property type="evidence" value="ECO:0007669"/>
    <property type="project" value="UniProtKB-KW"/>
</dbReference>
<feature type="transmembrane region" description="Helical" evidence="7">
    <location>
        <begin position="203"/>
        <end position="224"/>
    </location>
</feature>
<evidence type="ECO:0000256" key="1">
    <source>
        <dbReference type="ARBA" id="ARBA00004141"/>
    </source>
</evidence>
<dbReference type="FunFam" id="1.20.1250.20:FF:000003">
    <property type="entry name" value="Solute carrier family 17 member 3"/>
    <property type="match status" value="1"/>
</dbReference>
<dbReference type="FunFam" id="1.20.1250.20:FF:000423">
    <property type="entry name" value="Putative inorganic phosphate cotransporter-like Protein"/>
    <property type="match status" value="1"/>
</dbReference>
<evidence type="ECO:0000259" key="8">
    <source>
        <dbReference type="PROSITE" id="PS50850"/>
    </source>
</evidence>
<evidence type="ECO:0000256" key="3">
    <source>
        <dbReference type="ARBA" id="ARBA00022692"/>
    </source>
</evidence>
<evidence type="ECO:0000256" key="6">
    <source>
        <dbReference type="ARBA" id="ARBA00023136"/>
    </source>
</evidence>
<keyword evidence="6 7" id="KW-0472">Membrane</keyword>
<comment type="caution">
    <text evidence="9">The sequence shown here is derived from an EMBL/GenBank/DDBJ whole genome shotgun (WGS) entry which is preliminary data.</text>
</comment>
<name>A0A423T5X6_PENVA</name>
<comment type="subcellular location">
    <subcellularLocation>
        <location evidence="1">Membrane</location>
        <topology evidence="1">Multi-pass membrane protein</topology>
    </subcellularLocation>
</comment>
<evidence type="ECO:0000256" key="2">
    <source>
        <dbReference type="ARBA" id="ARBA00022448"/>
    </source>
</evidence>
<feature type="transmembrane region" description="Helical" evidence="7">
    <location>
        <begin position="402"/>
        <end position="421"/>
    </location>
</feature>
<feature type="transmembrane region" description="Helical" evidence="7">
    <location>
        <begin position="345"/>
        <end position="363"/>
    </location>
</feature>
<keyword evidence="3 7" id="KW-0812">Transmembrane</keyword>
<evidence type="ECO:0000313" key="9">
    <source>
        <dbReference type="EMBL" id="ROT71833.1"/>
    </source>
</evidence>
<dbReference type="SUPFAM" id="SSF103473">
    <property type="entry name" value="MFS general substrate transporter"/>
    <property type="match status" value="1"/>
</dbReference>
<dbReference type="Gene3D" id="1.20.1250.20">
    <property type="entry name" value="MFS general substrate transporter like domains"/>
    <property type="match status" value="2"/>
</dbReference>
<dbReference type="AlphaFoldDB" id="A0A423T5X6"/>
<reference evidence="9 10" key="2">
    <citation type="submission" date="2019-01" db="EMBL/GenBank/DDBJ databases">
        <title>The decoding of complex shrimp genome reveals the adaptation for benthos swimmer, frequently molting mechanism and breeding impact on genome.</title>
        <authorList>
            <person name="Sun Y."/>
            <person name="Gao Y."/>
            <person name="Yu Y."/>
        </authorList>
    </citation>
    <scope>NUCLEOTIDE SEQUENCE [LARGE SCALE GENOMIC DNA]</scope>
    <source>
        <tissue evidence="9">Muscle</tissue>
    </source>
</reference>
<sequence length="552" mass="59039">LRLPLGEEKLHQQKEELLTYLKMAPRSGYDVESESTPLLGRPAKAGWERKPIYTMVVLGCLGTVVEYCQRVSLSVAIVAMARASGNTSQALRDPSSAYYKEGGEPGGWDAATQGMVLGSFFLGYAASSLAGGRGSEHLGGGRLFGWGIVVSSLLALVSPPCARTSAKLFAVIRMLQGAAQGVTFPAINVMMAAWILPAERAKFTTIVSSGSQLGTVVGTIASGWLCSSSVLGGWPLVFYVFGASGLVWALAWWCLVSERPEDHPGLSEAELKKLKLHQECVKGTETVDIPWLALAKSLPFWALTAATVGNDFGLYTLLMQLPTYLRDVLGFNLEQNGVVSTLPSLLMWASSLGWAALVDALTATEKSSIVTVRRLSMVAALLGPMFGLIALCFVQYDAVLTIAVLLGSAILAGAANSGFLCSHQDLAPNLAGTLLGITKSVGAVAGVINPAISSLLLHREDIMTAWRDVFIISAAMYFISCICYLALISADVQPWNYPHFLRGTLMEEKAVDFVTFSVSVCTQLVHRLAIHSVSFTFALAAIHGVRKKKDVQ</sequence>
<reference evidence="9 10" key="1">
    <citation type="submission" date="2018-04" db="EMBL/GenBank/DDBJ databases">
        <authorList>
            <person name="Zhang X."/>
            <person name="Yuan J."/>
            <person name="Li F."/>
            <person name="Xiang J."/>
        </authorList>
    </citation>
    <scope>NUCLEOTIDE SEQUENCE [LARGE SCALE GENOMIC DNA]</scope>
    <source>
        <tissue evidence="9">Muscle</tissue>
    </source>
</reference>